<evidence type="ECO:0000256" key="1">
    <source>
        <dbReference type="SAM" id="MobiDB-lite"/>
    </source>
</evidence>
<sequence length="245" mass="26401">MEVDAAASTSAWPLGLKRSRSILSDSSTTSDAGTDDRGTPNAKWMQMRTAEGNDRRKRRHCPSSASPSDEEVPNAPFGPAAWRSSMFDTPPRAPPASPEHHDAAMLDPMLDVDATMSAIPTNAFAHTHTPRTHTSYMPPTPSPLALSRLSMDDDTALAPGALAPHTGLGHPLVASQCPPVPSDASLRRVSAEASAPPLPAYRYSPGVRSCDPPGGRPLLRYTMGYREDCEMCRNRTPGHYNHVQR</sequence>
<evidence type="ECO:0000313" key="3">
    <source>
        <dbReference type="Proteomes" id="UP000818624"/>
    </source>
</evidence>
<feature type="compositionally biased region" description="Low complexity" evidence="1">
    <location>
        <begin position="21"/>
        <end position="32"/>
    </location>
</feature>
<organism evidence="2 3">
    <name type="scientific">Malassezia furfur</name>
    <name type="common">Pityriasis versicolor infection agent</name>
    <name type="synonym">Pityrosporum furfur</name>
    <dbReference type="NCBI Taxonomy" id="55194"/>
    <lineage>
        <taxon>Eukaryota</taxon>
        <taxon>Fungi</taxon>
        <taxon>Dikarya</taxon>
        <taxon>Basidiomycota</taxon>
        <taxon>Ustilaginomycotina</taxon>
        <taxon>Malasseziomycetes</taxon>
        <taxon>Malasseziales</taxon>
        <taxon>Malasseziaceae</taxon>
        <taxon>Malassezia</taxon>
    </lineage>
</organism>
<feature type="region of interest" description="Disordered" evidence="1">
    <location>
        <begin position="1"/>
        <end position="100"/>
    </location>
</feature>
<evidence type="ECO:0000313" key="2">
    <source>
        <dbReference type="EMBL" id="WFD48916.1"/>
    </source>
</evidence>
<gene>
    <name evidence="2" type="ORF">GLX27_003589</name>
</gene>
<name>A0ABY8ETJ2_MALFU</name>
<proteinExistence type="predicted"/>
<reference evidence="2 3" key="1">
    <citation type="journal article" date="2020" name="Elife">
        <title>Loss of centromere function drives karyotype evolution in closely related Malassezia species.</title>
        <authorList>
            <person name="Sankaranarayanan S.R."/>
            <person name="Ianiri G."/>
            <person name="Coelho M.A."/>
            <person name="Reza M.H."/>
            <person name="Thimmappa B.C."/>
            <person name="Ganguly P."/>
            <person name="Vadnala R.N."/>
            <person name="Sun S."/>
            <person name="Siddharthan R."/>
            <person name="Tellgren-Roth C."/>
            <person name="Dawson T.L."/>
            <person name="Heitman J."/>
            <person name="Sanyal K."/>
        </authorList>
    </citation>
    <scope>NUCLEOTIDE SEQUENCE [LARGE SCALE GENOMIC DNA]</scope>
    <source>
        <strain evidence="2">CBS14141</strain>
    </source>
</reference>
<keyword evidence="3" id="KW-1185">Reference proteome</keyword>
<dbReference type="EMBL" id="CP046236">
    <property type="protein sequence ID" value="WFD48916.1"/>
    <property type="molecule type" value="Genomic_DNA"/>
</dbReference>
<dbReference type="Proteomes" id="UP000818624">
    <property type="component" value="Chromosome 3"/>
</dbReference>
<protein>
    <submittedName>
        <fullName evidence="2">Uncharacterized protein</fullName>
    </submittedName>
</protein>
<accession>A0ABY8ETJ2</accession>